<proteinExistence type="predicted"/>
<reference evidence="1 2" key="1">
    <citation type="submission" date="2019-05" db="EMBL/GenBank/DDBJ databases">
        <title>Another draft genome of Portunus trituberculatus and its Hox gene families provides insights of decapod evolution.</title>
        <authorList>
            <person name="Jeong J.-H."/>
            <person name="Song I."/>
            <person name="Kim S."/>
            <person name="Choi T."/>
            <person name="Kim D."/>
            <person name="Ryu S."/>
            <person name="Kim W."/>
        </authorList>
    </citation>
    <scope>NUCLEOTIDE SEQUENCE [LARGE SCALE GENOMIC DNA]</scope>
    <source>
        <tissue evidence="1">Muscle</tissue>
    </source>
</reference>
<comment type="caution">
    <text evidence="1">The sequence shown here is derived from an EMBL/GenBank/DDBJ whole genome shotgun (WGS) entry which is preliminary data.</text>
</comment>
<name>A0A5B7HK77_PORTR</name>
<keyword evidence="2" id="KW-1185">Reference proteome</keyword>
<dbReference type="AlphaFoldDB" id="A0A5B7HK77"/>
<protein>
    <submittedName>
        <fullName evidence="1">Uncharacterized protein</fullName>
    </submittedName>
</protein>
<evidence type="ECO:0000313" key="1">
    <source>
        <dbReference type="EMBL" id="MPC71662.1"/>
    </source>
</evidence>
<accession>A0A5B7HK77</accession>
<evidence type="ECO:0000313" key="2">
    <source>
        <dbReference type="Proteomes" id="UP000324222"/>
    </source>
</evidence>
<dbReference type="EMBL" id="VSRR010033321">
    <property type="protein sequence ID" value="MPC71662.1"/>
    <property type="molecule type" value="Genomic_DNA"/>
</dbReference>
<dbReference type="Proteomes" id="UP000324222">
    <property type="component" value="Unassembled WGS sequence"/>
</dbReference>
<organism evidence="1 2">
    <name type="scientific">Portunus trituberculatus</name>
    <name type="common">Swimming crab</name>
    <name type="synonym">Neptunus trituberculatus</name>
    <dbReference type="NCBI Taxonomy" id="210409"/>
    <lineage>
        <taxon>Eukaryota</taxon>
        <taxon>Metazoa</taxon>
        <taxon>Ecdysozoa</taxon>
        <taxon>Arthropoda</taxon>
        <taxon>Crustacea</taxon>
        <taxon>Multicrustacea</taxon>
        <taxon>Malacostraca</taxon>
        <taxon>Eumalacostraca</taxon>
        <taxon>Eucarida</taxon>
        <taxon>Decapoda</taxon>
        <taxon>Pleocyemata</taxon>
        <taxon>Brachyura</taxon>
        <taxon>Eubrachyura</taxon>
        <taxon>Portunoidea</taxon>
        <taxon>Portunidae</taxon>
        <taxon>Portuninae</taxon>
        <taxon>Portunus</taxon>
    </lineage>
</organism>
<gene>
    <name evidence="1" type="ORF">E2C01_065947</name>
</gene>
<sequence>MDQWVESTRYRGKEEPSLLDLVFTKKPEPPPSIQYLSPMERNDHVTLELEMQEEDGIRYKYDYSKSPHLIAHFTEARKVSIQLLLLQLFLWYIESGWGGAVIKDFTIIFV</sequence>